<proteinExistence type="predicted"/>
<dbReference type="InParanoid" id="C3YAS8"/>
<dbReference type="AlphaFoldDB" id="C3YAS8"/>
<protein>
    <submittedName>
        <fullName evidence="1">Uncharacterized protein</fullName>
    </submittedName>
</protein>
<name>C3YAS8_BRAFL</name>
<accession>C3YAS8</accession>
<reference evidence="1" key="1">
    <citation type="journal article" date="2008" name="Nature">
        <title>The amphioxus genome and the evolution of the chordate karyotype.</title>
        <authorList>
            <consortium name="US DOE Joint Genome Institute (JGI-PGF)"/>
            <person name="Putnam N.H."/>
            <person name="Butts T."/>
            <person name="Ferrier D.E.K."/>
            <person name="Furlong R.F."/>
            <person name="Hellsten U."/>
            <person name="Kawashima T."/>
            <person name="Robinson-Rechavi M."/>
            <person name="Shoguchi E."/>
            <person name="Terry A."/>
            <person name="Yu J.-K."/>
            <person name="Benito-Gutierrez E.L."/>
            <person name="Dubchak I."/>
            <person name="Garcia-Fernandez J."/>
            <person name="Gibson-Brown J.J."/>
            <person name="Grigoriev I.V."/>
            <person name="Horton A.C."/>
            <person name="de Jong P.J."/>
            <person name="Jurka J."/>
            <person name="Kapitonov V.V."/>
            <person name="Kohara Y."/>
            <person name="Kuroki Y."/>
            <person name="Lindquist E."/>
            <person name="Lucas S."/>
            <person name="Osoegawa K."/>
            <person name="Pennacchio L.A."/>
            <person name="Salamov A.A."/>
            <person name="Satou Y."/>
            <person name="Sauka-Spengler T."/>
            <person name="Schmutz J."/>
            <person name="Shin-I T."/>
            <person name="Toyoda A."/>
            <person name="Bronner-Fraser M."/>
            <person name="Fujiyama A."/>
            <person name="Holland L.Z."/>
            <person name="Holland P.W.H."/>
            <person name="Satoh N."/>
            <person name="Rokhsar D.S."/>
        </authorList>
    </citation>
    <scope>NUCLEOTIDE SEQUENCE [LARGE SCALE GENOMIC DNA]</scope>
    <source>
        <strain evidence="1">S238N-H82</strain>
        <tissue evidence="1">Testes</tissue>
    </source>
</reference>
<evidence type="ECO:0000313" key="1">
    <source>
        <dbReference type="EMBL" id="EEN62826.1"/>
    </source>
</evidence>
<dbReference type="EMBL" id="GG666494">
    <property type="protein sequence ID" value="EEN62826.1"/>
    <property type="molecule type" value="Genomic_DNA"/>
</dbReference>
<organism>
    <name type="scientific">Branchiostoma floridae</name>
    <name type="common">Florida lancelet</name>
    <name type="synonym">Amphioxus</name>
    <dbReference type="NCBI Taxonomy" id="7739"/>
    <lineage>
        <taxon>Eukaryota</taxon>
        <taxon>Metazoa</taxon>
        <taxon>Chordata</taxon>
        <taxon>Cephalochordata</taxon>
        <taxon>Leptocardii</taxon>
        <taxon>Amphioxiformes</taxon>
        <taxon>Branchiostomatidae</taxon>
        <taxon>Branchiostoma</taxon>
    </lineage>
</organism>
<gene>
    <name evidence="1" type="ORF">BRAFLDRAFT_82457</name>
</gene>
<sequence length="175" mass="19383">MDGFLVVGEDALKPRMMRGCCLGQQLSLVIPPEIPPKAGQFLTEDEGLLSWVAAEFGDVGVISPKAAQFPYCQRRSLDTQADEGLLSWAVAEFEDVGRSPKAAQFLYCQERYLETQADGGMLSWVAAEFEDVGINPGGCPVFYCQRRYLETLVDEGMLSWVVAEFGDENFMTDFS</sequence>